<comment type="similarity">
    <text evidence="2">Belongs to the tumor necrosis factor family.</text>
</comment>
<protein>
    <recommendedName>
        <fullName evidence="5">THD domain-containing protein</fullName>
    </recommendedName>
</protein>
<keyword evidence="7" id="KW-1185">Reference proteome</keyword>
<evidence type="ECO:0000313" key="7">
    <source>
        <dbReference type="Proteomes" id="UP001164746"/>
    </source>
</evidence>
<dbReference type="InterPro" id="IPR008983">
    <property type="entry name" value="Tumour_necrosis_fac-like_dom"/>
</dbReference>
<dbReference type="SMART" id="SM00207">
    <property type="entry name" value="TNF"/>
    <property type="match status" value="1"/>
</dbReference>
<evidence type="ECO:0000256" key="3">
    <source>
        <dbReference type="ARBA" id="ARBA00022514"/>
    </source>
</evidence>
<feature type="domain" description="THD" evidence="5">
    <location>
        <begin position="165"/>
        <end position="325"/>
    </location>
</feature>
<evidence type="ECO:0000256" key="4">
    <source>
        <dbReference type="ARBA" id="ARBA00023136"/>
    </source>
</evidence>
<dbReference type="Proteomes" id="UP001164746">
    <property type="component" value="Chromosome 15"/>
</dbReference>
<dbReference type="EMBL" id="CP111026">
    <property type="protein sequence ID" value="WAR27702.1"/>
    <property type="molecule type" value="Genomic_DNA"/>
</dbReference>
<dbReference type="PANTHER" id="PTHR11471">
    <property type="entry name" value="TUMOR NECROSIS FACTOR FAMILY MEMBER"/>
    <property type="match status" value="1"/>
</dbReference>
<name>A0ABY7G307_MYAAR</name>
<dbReference type="SUPFAM" id="SSF49842">
    <property type="entry name" value="TNF-like"/>
    <property type="match status" value="1"/>
</dbReference>
<keyword evidence="3" id="KW-0202">Cytokine</keyword>
<reference evidence="6" key="1">
    <citation type="submission" date="2022-11" db="EMBL/GenBank/DDBJ databases">
        <title>Centuries of genome instability and evolution in soft-shell clam transmissible cancer (bioRxiv).</title>
        <authorList>
            <person name="Hart S.F.M."/>
            <person name="Yonemitsu M.A."/>
            <person name="Giersch R.M."/>
            <person name="Beal B.F."/>
            <person name="Arriagada G."/>
            <person name="Davis B.W."/>
            <person name="Ostrander E.A."/>
            <person name="Goff S.P."/>
            <person name="Metzger M.J."/>
        </authorList>
    </citation>
    <scope>NUCLEOTIDE SEQUENCE</scope>
    <source>
        <strain evidence="6">MELC-2E11</strain>
        <tissue evidence="6">Siphon/mantle</tissue>
    </source>
</reference>
<keyword evidence="4" id="KW-0472">Membrane</keyword>
<dbReference type="Pfam" id="PF00229">
    <property type="entry name" value="TNF"/>
    <property type="match status" value="1"/>
</dbReference>
<evidence type="ECO:0000256" key="2">
    <source>
        <dbReference type="ARBA" id="ARBA00008670"/>
    </source>
</evidence>
<dbReference type="Gene3D" id="2.60.120.40">
    <property type="match status" value="1"/>
</dbReference>
<sequence length="325" mass="37214">MHCQIHEKAAVELQEVLMEKVHVLQELLRTGRVSSTKTNYHIAFLRFQKWALCNGKEARDNSPAYALRALFSFFDLNMLCIVFNMPHIKQIDADTEICLHSNDKKLECGKTTRLLQELFEKEIASAYAAAEKQDNIQAQKYVQDASKHDVELLTNYKNTLWYKKPYAKVLGNSEEQEHVNGNNAMVTITCWRHDTDIYQTTGLQRYGIRFQNGRLIVPVSGTYYIYSFLGLTEQRLTDEGITIDSTKTQEIKHAMHKYSVIDDDDMEIASNVQSRKNTSRGNVIYYVSHIATSAYLHAGDEISVKISDVTLLKQTGSNYFGLHLV</sequence>
<evidence type="ECO:0000256" key="1">
    <source>
        <dbReference type="ARBA" id="ARBA00004370"/>
    </source>
</evidence>
<evidence type="ECO:0000259" key="5">
    <source>
        <dbReference type="PROSITE" id="PS50049"/>
    </source>
</evidence>
<accession>A0ABY7G307</accession>
<organism evidence="6 7">
    <name type="scientific">Mya arenaria</name>
    <name type="common">Soft-shell clam</name>
    <dbReference type="NCBI Taxonomy" id="6604"/>
    <lineage>
        <taxon>Eukaryota</taxon>
        <taxon>Metazoa</taxon>
        <taxon>Spiralia</taxon>
        <taxon>Lophotrochozoa</taxon>
        <taxon>Mollusca</taxon>
        <taxon>Bivalvia</taxon>
        <taxon>Autobranchia</taxon>
        <taxon>Heteroconchia</taxon>
        <taxon>Euheterodonta</taxon>
        <taxon>Imparidentia</taxon>
        <taxon>Neoheterodontei</taxon>
        <taxon>Myida</taxon>
        <taxon>Myoidea</taxon>
        <taxon>Myidae</taxon>
        <taxon>Mya</taxon>
    </lineage>
</organism>
<gene>
    <name evidence="6" type="ORF">MAR_013406</name>
</gene>
<comment type="subcellular location">
    <subcellularLocation>
        <location evidence="1">Membrane</location>
    </subcellularLocation>
</comment>
<dbReference type="PROSITE" id="PS50049">
    <property type="entry name" value="THD_2"/>
    <property type="match status" value="1"/>
</dbReference>
<evidence type="ECO:0000313" key="6">
    <source>
        <dbReference type="EMBL" id="WAR27702.1"/>
    </source>
</evidence>
<dbReference type="PANTHER" id="PTHR11471:SF13">
    <property type="entry name" value="TNF FAMILY PROFILE DOMAIN-CONTAINING PROTEIN"/>
    <property type="match status" value="1"/>
</dbReference>
<proteinExistence type="inferred from homology"/>
<dbReference type="InterPro" id="IPR006052">
    <property type="entry name" value="TNF_dom"/>
</dbReference>